<feature type="compositionally biased region" description="Low complexity" evidence="1">
    <location>
        <begin position="83"/>
        <end position="99"/>
    </location>
</feature>
<comment type="caution">
    <text evidence="2">The sequence shown here is derived from an EMBL/GenBank/DDBJ whole genome shotgun (WGS) entry which is preliminary data.</text>
</comment>
<keyword evidence="3" id="KW-1185">Reference proteome</keyword>
<accession>A0ABW5QKI2</accession>
<organism evidence="2 3">
    <name type="scientific">Devosia albogilva</name>
    <dbReference type="NCBI Taxonomy" id="429726"/>
    <lineage>
        <taxon>Bacteria</taxon>
        <taxon>Pseudomonadati</taxon>
        <taxon>Pseudomonadota</taxon>
        <taxon>Alphaproteobacteria</taxon>
        <taxon>Hyphomicrobiales</taxon>
        <taxon>Devosiaceae</taxon>
        <taxon>Devosia</taxon>
    </lineage>
</organism>
<dbReference type="EMBL" id="JBHUNP010000001">
    <property type="protein sequence ID" value="MFD2648257.1"/>
    <property type="molecule type" value="Genomic_DNA"/>
</dbReference>
<evidence type="ECO:0000313" key="3">
    <source>
        <dbReference type="Proteomes" id="UP001597521"/>
    </source>
</evidence>
<dbReference type="Proteomes" id="UP001597521">
    <property type="component" value="Unassembled WGS sequence"/>
</dbReference>
<protein>
    <submittedName>
        <fullName evidence="2">Uncharacterized protein</fullName>
    </submittedName>
</protein>
<feature type="region of interest" description="Disordered" evidence="1">
    <location>
        <begin position="74"/>
        <end position="112"/>
    </location>
</feature>
<evidence type="ECO:0000256" key="1">
    <source>
        <dbReference type="SAM" id="MobiDB-lite"/>
    </source>
</evidence>
<proteinExistence type="predicted"/>
<sequence>MHISRDELYRLISERPLSKVAPELGISATALARVCRTHNVPYPGSGYWTKKAMGLPVELVPLPTTKEGAVRIELKPTTASTGARRSLPRSSSSAPTESPATPPAPTVQVSDRLTRPHPLIARWLMEHEERTRKASRSRDPWQVRLAPAPWTTLDRRRHRILDAVFKAVEARGGEIGEGPKGLISATISGEQINFQVREKLRQIKIPQDDKRRSYMTTELIGTGNLVFAIRTYLRGSFNEEWRETERRPLETQVPEIVDRLFEGAKILRAWREERDAEAERWRLESEKRAEIERIRLLDEARKAELIKLAERWETAQRLKTYLGALAATQPSLGEVAGDRSVGEWFEWAEAFVAELDKHTGTAPSAFSAVSSATPGQ</sequence>
<reference evidence="3" key="1">
    <citation type="journal article" date="2019" name="Int. J. Syst. Evol. Microbiol.">
        <title>The Global Catalogue of Microorganisms (GCM) 10K type strain sequencing project: providing services to taxonomists for standard genome sequencing and annotation.</title>
        <authorList>
            <consortium name="The Broad Institute Genomics Platform"/>
            <consortium name="The Broad Institute Genome Sequencing Center for Infectious Disease"/>
            <person name="Wu L."/>
            <person name="Ma J."/>
        </authorList>
    </citation>
    <scope>NUCLEOTIDE SEQUENCE [LARGE SCALE GENOMIC DNA]</scope>
    <source>
        <strain evidence="3">CCM 7427</strain>
    </source>
</reference>
<name>A0ABW5QKI2_9HYPH</name>
<gene>
    <name evidence="2" type="ORF">ACFSX5_10685</name>
</gene>
<evidence type="ECO:0000313" key="2">
    <source>
        <dbReference type="EMBL" id="MFD2648257.1"/>
    </source>
</evidence>
<dbReference type="RefSeq" id="WP_386833375.1">
    <property type="nucleotide sequence ID" value="NZ_JBHUNP010000001.1"/>
</dbReference>